<dbReference type="AlphaFoldDB" id="A0A1M7B0Q3"/>
<proteinExistence type="predicted"/>
<dbReference type="Proteomes" id="UP000184363">
    <property type="component" value="Unassembled WGS sequence"/>
</dbReference>
<dbReference type="OrthoDB" id="5185109at2"/>
<protein>
    <submittedName>
        <fullName evidence="1">Uncharacterized protein</fullName>
    </submittedName>
</protein>
<dbReference type="InterPro" id="IPR029032">
    <property type="entry name" value="AhpD-like"/>
</dbReference>
<reference evidence="1 2" key="1">
    <citation type="submission" date="2016-11" db="EMBL/GenBank/DDBJ databases">
        <authorList>
            <person name="Jaros S."/>
            <person name="Januszkiewicz K."/>
            <person name="Wedrychowicz H."/>
        </authorList>
    </citation>
    <scope>NUCLEOTIDE SEQUENCE [LARGE SCALE GENOMIC DNA]</scope>
    <source>
        <strain evidence="1 2">DSM 43832</strain>
    </source>
</reference>
<sequence length="137" mass="14905">MDGAVVERLRALHPETTASLLATEAEAAASTDPSILQLCHHRLAHMLGGEVSSPATAVDPAKLAALDSWWDSPLFTDAERAHLAFTEQYVLSVGSISDADVDKLLEFGSPRQVYDFVNALFVMDQVQRLEMVARVVL</sequence>
<name>A0A1M7B0Q3_PSETH</name>
<evidence type="ECO:0000313" key="1">
    <source>
        <dbReference type="EMBL" id="SHL48477.1"/>
    </source>
</evidence>
<keyword evidence="2" id="KW-1185">Reference proteome</keyword>
<dbReference type="RefSeq" id="WP_073460441.1">
    <property type="nucleotide sequence ID" value="NZ_CALGVN010000002.1"/>
</dbReference>
<evidence type="ECO:0000313" key="2">
    <source>
        <dbReference type="Proteomes" id="UP000184363"/>
    </source>
</evidence>
<dbReference type="EMBL" id="FRAP01000031">
    <property type="protein sequence ID" value="SHL48477.1"/>
    <property type="molecule type" value="Genomic_DNA"/>
</dbReference>
<dbReference type="Gene3D" id="1.20.1290.10">
    <property type="entry name" value="AhpD-like"/>
    <property type="match status" value="1"/>
</dbReference>
<accession>A0A1M7B0Q3</accession>
<gene>
    <name evidence="1" type="ORF">SAMN05443637_1315</name>
</gene>
<dbReference type="SUPFAM" id="SSF69118">
    <property type="entry name" value="AhpD-like"/>
    <property type="match status" value="1"/>
</dbReference>
<organism evidence="1 2">
    <name type="scientific">Pseudonocardia thermophila</name>
    <dbReference type="NCBI Taxonomy" id="1848"/>
    <lineage>
        <taxon>Bacteria</taxon>
        <taxon>Bacillati</taxon>
        <taxon>Actinomycetota</taxon>
        <taxon>Actinomycetes</taxon>
        <taxon>Pseudonocardiales</taxon>
        <taxon>Pseudonocardiaceae</taxon>
        <taxon>Pseudonocardia</taxon>
    </lineage>
</organism>
<dbReference type="STRING" id="1848.SAMN05443637_1315"/>